<accession>A0AAW0JE79</accession>
<evidence type="ECO:0000313" key="3">
    <source>
        <dbReference type="Proteomes" id="UP001488838"/>
    </source>
</evidence>
<protein>
    <submittedName>
        <fullName evidence="2">Uncharacterized protein</fullName>
    </submittedName>
</protein>
<gene>
    <name evidence="2" type="ORF">U0070_021467</name>
</gene>
<feature type="region of interest" description="Disordered" evidence="1">
    <location>
        <begin position="41"/>
        <end position="63"/>
    </location>
</feature>
<proteinExistence type="predicted"/>
<dbReference type="EMBL" id="JBBHLL010000045">
    <property type="protein sequence ID" value="KAK7824546.1"/>
    <property type="molecule type" value="Genomic_DNA"/>
</dbReference>
<sequence>MRSPKGKKEVRAKSSDCLSRFGDLKRAHIFLPTSIELPSTLKGPKWRAKGSPRRGDCSAPEREEEDMLCPLLQRECDEKATNSHSVEVNV</sequence>
<name>A0AAW0JE79_MYOGA</name>
<keyword evidence="3" id="KW-1185">Reference proteome</keyword>
<evidence type="ECO:0000256" key="1">
    <source>
        <dbReference type="SAM" id="MobiDB-lite"/>
    </source>
</evidence>
<dbReference type="AlphaFoldDB" id="A0AAW0JE79"/>
<organism evidence="2 3">
    <name type="scientific">Myodes glareolus</name>
    <name type="common">Bank vole</name>
    <name type="synonym">Clethrionomys glareolus</name>
    <dbReference type="NCBI Taxonomy" id="447135"/>
    <lineage>
        <taxon>Eukaryota</taxon>
        <taxon>Metazoa</taxon>
        <taxon>Chordata</taxon>
        <taxon>Craniata</taxon>
        <taxon>Vertebrata</taxon>
        <taxon>Euteleostomi</taxon>
        <taxon>Mammalia</taxon>
        <taxon>Eutheria</taxon>
        <taxon>Euarchontoglires</taxon>
        <taxon>Glires</taxon>
        <taxon>Rodentia</taxon>
        <taxon>Myomorpha</taxon>
        <taxon>Muroidea</taxon>
        <taxon>Cricetidae</taxon>
        <taxon>Arvicolinae</taxon>
        <taxon>Myodes</taxon>
    </lineage>
</organism>
<dbReference type="Proteomes" id="UP001488838">
    <property type="component" value="Unassembled WGS sequence"/>
</dbReference>
<evidence type="ECO:0000313" key="2">
    <source>
        <dbReference type="EMBL" id="KAK7824546.1"/>
    </source>
</evidence>
<comment type="caution">
    <text evidence="2">The sequence shown here is derived from an EMBL/GenBank/DDBJ whole genome shotgun (WGS) entry which is preliminary data.</text>
</comment>
<reference evidence="2 3" key="1">
    <citation type="journal article" date="2023" name="bioRxiv">
        <title>Conserved and derived expression patterns and positive selection on dental genes reveal complex evolutionary context of ever-growing rodent molars.</title>
        <authorList>
            <person name="Calamari Z.T."/>
            <person name="Song A."/>
            <person name="Cohen E."/>
            <person name="Akter M."/>
            <person name="Roy R.D."/>
            <person name="Hallikas O."/>
            <person name="Christensen M.M."/>
            <person name="Li P."/>
            <person name="Marangoni P."/>
            <person name="Jernvall J."/>
            <person name="Klein O.D."/>
        </authorList>
    </citation>
    <scope>NUCLEOTIDE SEQUENCE [LARGE SCALE GENOMIC DNA]</scope>
    <source>
        <strain evidence="2">V071</strain>
    </source>
</reference>